<comment type="subcellular location">
    <subcellularLocation>
        <location evidence="1">Membrane</location>
        <topology evidence="1">Multi-pass membrane protein</topology>
    </subcellularLocation>
</comment>
<accession>U1GQR5</accession>
<evidence type="ECO:0000256" key="5">
    <source>
        <dbReference type="SAM" id="MobiDB-lite"/>
    </source>
</evidence>
<feature type="transmembrane region" description="Helical" evidence="6">
    <location>
        <begin position="114"/>
        <end position="139"/>
    </location>
</feature>
<feature type="region of interest" description="Disordered" evidence="5">
    <location>
        <begin position="505"/>
        <end position="545"/>
    </location>
</feature>
<proteinExistence type="predicted"/>
<reference evidence="10" key="1">
    <citation type="journal article" date="2014" name="BMC Genomics">
        <title>Genome characteristics reveal the impact of lichenization on lichen-forming fungus Endocarpon pusillum Hedwig (Verrucariales, Ascomycota).</title>
        <authorList>
            <person name="Wang Y.-Y."/>
            <person name="Liu B."/>
            <person name="Zhang X.-Y."/>
            <person name="Zhou Q.-M."/>
            <person name="Zhang T."/>
            <person name="Li H."/>
            <person name="Yu Y.-F."/>
            <person name="Zhang X.-L."/>
            <person name="Hao X.-Y."/>
            <person name="Wang M."/>
            <person name="Wang L."/>
            <person name="Wei J.-C."/>
        </authorList>
    </citation>
    <scope>NUCLEOTIDE SEQUENCE [LARGE SCALE GENOMIC DNA]</scope>
    <source>
        <strain evidence="10">Z07020 / HMAS-L-300199</strain>
    </source>
</reference>
<evidence type="ECO:0000256" key="4">
    <source>
        <dbReference type="ARBA" id="ARBA00023136"/>
    </source>
</evidence>
<evidence type="ECO:0000256" key="3">
    <source>
        <dbReference type="ARBA" id="ARBA00022989"/>
    </source>
</evidence>
<evidence type="ECO:0000259" key="7">
    <source>
        <dbReference type="Pfam" id="PF11710"/>
    </source>
</evidence>
<evidence type="ECO:0000256" key="2">
    <source>
        <dbReference type="ARBA" id="ARBA00022692"/>
    </source>
</evidence>
<dbReference type="Pfam" id="PF11710">
    <property type="entry name" value="Git3"/>
    <property type="match status" value="1"/>
</dbReference>
<feature type="domain" description="G protein-coupled receptor GPR1/2/3 C-terminal" evidence="8">
    <location>
        <begin position="410"/>
        <end position="481"/>
    </location>
</feature>
<feature type="domain" description="Glucose receptor Git3-like N-terminal" evidence="7">
    <location>
        <begin position="44"/>
        <end position="232"/>
    </location>
</feature>
<dbReference type="RefSeq" id="XP_007800026.1">
    <property type="nucleotide sequence ID" value="XM_007801835.1"/>
</dbReference>
<feature type="transmembrane region" description="Helical" evidence="6">
    <location>
        <begin position="420"/>
        <end position="440"/>
    </location>
</feature>
<evidence type="ECO:0000313" key="9">
    <source>
        <dbReference type="EMBL" id="ERF74316.1"/>
    </source>
</evidence>
<dbReference type="GeneID" id="19237057"/>
<feature type="compositionally biased region" description="Polar residues" evidence="5">
    <location>
        <begin position="508"/>
        <end position="517"/>
    </location>
</feature>
<dbReference type="InterPro" id="IPR023041">
    <property type="entry name" value="Glucose_rcpt_Git3-like_N"/>
</dbReference>
<gene>
    <name evidence="9" type="ORF">EPUS_02003</name>
</gene>
<keyword evidence="4 6" id="KW-0472">Membrane</keyword>
<feature type="transmembrane region" description="Helical" evidence="6">
    <location>
        <begin position="159"/>
        <end position="178"/>
    </location>
</feature>
<keyword evidence="3 6" id="KW-1133">Transmembrane helix</keyword>
<dbReference type="eggNOG" id="ENOG502QU8E">
    <property type="taxonomic scope" value="Eukaryota"/>
</dbReference>
<evidence type="ECO:0000256" key="6">
    <source>
        <dbReference type="SAM" id="Phobius"/>
    </source>
</evidence>
<dbReference type="Proteomes" id="UP000019373">
    <property type="component" value="Unassembled WGS sequence"/>
</dbReference>
<evidence type="ECO:0000313" key="10">
    <source>
        <dbReference type="Proteomes" id="UP000019373"/>
    </source>
</evidence>
<dbReference type="PANTHER" id="PTHR23112:SF37">
    <property type="entry name" value="G PROTEIN-COUPLED RECEPTOR GPR1"/>
    <property type="match status" value="1"/>
</dbReference>
<feature type="transmembrane region" description="Helical" evidence="6">
    <location>
        <begin position="77"/>
        <end position="94"/>
    </location>
</feature>
<dbReference type="OrthoDB" id="100006at2759"/>
<feature type="transmembrane region" description="Helical" evidence="6">
    <location>
        <begin position="43"/>
        <end position="65"/>
    </location>
</feature>
<keyword evidence="2 6" id="KW-0812">Transmembrane</keyword>
<feature type="compositionally biased region" description="Basic and acidic residues" evidence="5">
    <location>
        <begin position="523"/>
        <end position="545"/>
    </location>
</feature>
<dbReference type="Pfam" id="PF11970">
    <property type="entry name" value="GPR_Gpa2_C"/>
    <property type="match status" value="1"/>
</dbReference>
<dbReference type="GO" id="GO:0007189">
    <property type="term" value="P:adenylate cyclase-activating G protein-coupled receptor signaling pathway"/>
    <property type="evidence" value="ECO:0007669"/>
    <property type="project" value="TreeGrafter"/>
</dbReference>
<dbReference type="OMA" id="FWFFRMR"/>
<organism evidence="9 10">
    <name type="scientific">Endocarpon pusillum (strain Z07020 / HMAS-L-300199)</name>
    <name type="common">Lichen-forming fungus</name>
    <dbReference type="NCBI Taxonomy" id="1263415"/>
    <lineage>
        <taxon>Eukaryota</taxon>
        <taxon>Fungi</taxon>
        <taxon>Dikarya</taxon>
        <taxon>Ascomycota</taxon>
        <taxon>Pezizomycotina</taxon>
        <taxon>Eurotiomycetes</taxon>
        <taxon>Chaetothyriomycetidae</taxon>
        <taxon>Verrucariales</taxon>
        <taxon>Verrucariaceae</taxon>
        <taxon>Endocarpon</taxon>
    </lineage>
</organism>
<keyword evidence="10" id="KW-1185">Reference proteome</keyword>
<name>U1GQR5_ENDPU</name>
<dbReference type="InterPro" id="IPR022596">
    <property type="entry name" value="GPR1/2/3_C"/>
</dbReference>
<dbReference type="SUPFAM" id="SSF81321">
    <property type="entry name" value="Family A G protein-coupled receptor-like"/>
    <property type="match status" value="1"/>
</dbReference>
<protein>
    <recommendedName>
        <fullName evidence="11">G protein-coupled receptor GPR1 C-terminal domain-containing protein</fullName>
    </recommendedName>
</protein>
<evidence type="ECO:0000256" key="1">
    <source>
        <dbReference type="ARBA" id="ARBA00004141"/>
    </source>
</evidence>
<sequence>MALPMDGHPGDGLLNIRSDAPVRGLGPAQPGSVGTFSDAQNRAVLIVAVTAASISLAVAVVSLRWFLSMKRSFRHHLILMLICSDTFKALWYFLSPVVIFTRGRFESSSAFVQASGFLLALGVEAADLSILFIALHSTLYILRPPQRLGHGGLYRYRHWVYASWLLLPLLAASLAFTNRSGPAYVTLGTVAYLPKRPYWYRLALAWIPRYIIFISIIAMYTAIYIYVKVKFQGFDNFGSDDLSYKTSSTGASTSGQTSHFASSASPQITSIGNLEKSDNYGREPPAFPTYNSLANGQKHLQATDNVPEWEKIDFITRSPLVNPKRNSQLSVGIEAADFAHGSTTKPNVSGGRLSPYGLDTRNHSTAPTVKTNSTDRTTLTAGIVDSSHAATRSSPALERTGATDELAITRIAIRRQLRFLFIYPLIYLLLWILPFVQHCLNYTNYYTQHPPFWLNVCITCILALQAGIDCTIFSWRERPWKRMNGSPFITIWAFRKLRARFLTKDGQRSQSHGNSNMDPADPEALKPNKPKRDSNWWEEEGKKRKDSVWLGTDTLNDIVRTQTMESRKASCLVA</sequence>
<dbReference type="PANTHER" id="PTHR23112">
    <property type="entry name" value="G PROTEIN-COUPLED RECEPTOR 157-RELATED"/>
    <property type="match status" value="1"/>
</dbReference>
<dbReference type="GO" id="GO:0004930">
    <property type="term" value="F:G protein-coupled receptor activity"/>
    <property type="evidence" value="ECO:0007669"/>
    <property type="project" value="TreeGrafter"/>
</dbReference>
<evidence type="ECO:0000259" key="8">
    <source>
        <dbReference type="Pfam" id="PF11970"/>
    </source>
</evidence>
<evidence type="ECO:0008006" key="11">
    <source>
        <dbReference type="Google" id="ProtNLM"/>
    </source>
</evidence>
<dbReference type="GO" id="GO:0005886">
    <property type="term" value="C:plasma membrane"/>
    <property type="evidence" value="ECO:0007669"/>
    <property type="project" value="TreeGrafter"/>
</dbReference>
<dbReference type="HOGENOM" id="CLU_017709_1_0_1"/>
<dbReference type="EMBL" id="KE720882">
    <property type="protein sequence ID" value="ERF74316.1"/>
    <property type="molecule type" value="Genomic_DNA"/>
</dbReference>
<feature type="transmembrane region" description="Helical" evidence="6">
    <location>
        <begin position="198"/>
        <end position="227"/>
    </location>
</feature>
<dbReference type="AlphaFoldDB" id="U1GQR5"/>
<dbReference type="Gene3D" id="1.20.1070.10">
    <property type="entry name" value="Rhodopsin 7-helix transmembrane proteins"/>
    <property type="match status" value="1"/>
</dbReference>
<feature type="transmembrane region" description="Helical" evidence="6">
    <location>
        <begin position="452"/>
        <end position="475"/>
    </location>
</feature>